<dbReference type="SUPFAM" id="SSF46785">
    <property type="entry name" value="Winged helix' DNA-binding domain"/>
    <property type="match status" value="2"/>
</dbReference>
<dbReference type="STRING" id="404692.A0A0J6Y6F5"/>
<name>A0A0J6Y6F5_COCIT</name>
<dbReference type="GO" id="GO:0000814">
    <property type="term" value="C:ESCRT II complex"/>
    <property type="evidence" value="ECO:0007669"/>
    <property type="project" value="InterPro"/>
</dbReference>
<evidence type="ECO:0000256" key="4">
    <source>
        <dbReference type="ARBA" id="ARBA00022448"/>
    </source>
</evidence>
<dbReference type="GO" id="GO:0043328">
    <property type="term" value="P:protein transport to vacuole involved in ubiquitin-dependent protein catabolic process via the multivesicular body sorting pathway"/>
    <property type="evidence" value="ECO:0007669"/>
    <property type="project" value="TreeGrafter"/>
</dbReference>
<dbReference type="FunFam" id="1.10.10.570:FF:000003">
    <property type="entry name" value="Vacuolar protein-sorting-associated protein 25"/>
    <property type="match status" value="1"/>
</dbReference>
<gene>
    <name evidence="9" type="ORF">CIRG_03937</name>
</gene>
<dbReference type="Pfam" id="PF05871">
    <property type="entry name" value="ESCRT-II"/>
    <property type="match status" value="1"/>
</dbReference>
<organism evidence="9 10">
    <name type="scientific">Coccidioides immitis RMSCC 2394</name>
    <dbReference type="NCBI Taxonomy" id="404692"/>
    <lineage>
        <taxon>Eukaryota</taxon>
        <taxon>Fungi</taxon>
        <taxon>Dikarya</taxon>
        <taxon>Ascomycota</taxon>
        <taxon>Pezizomycotina</taxon>
        <taxon>Eurotiomycetes</taxon>
        <taxon>Eurotiomycetidae</taxon>
        <taxon>Onygenales</taxon>
        <taxon>Onygenaceae</taxon>
        <taxon>Coccidioides</taxon>
    </lineage>
</organism>
<keyword evidence="4" id="KW-0813">Transport</keyword>
<accession>A0A0J6Y6F5</accession>
<feature type="compositionally biased region" description="Polar residues" evidence="8">
    <location>
        <begin position="39"/>
        <end position="58"/>
    </location>
</feature>
<dbReference type="InterPro" id="IPR008570">
    <property type="entry name" value="ESCRT-II_cplx_Vps25-sub"/>
</dbReference>
<dbReference type="GO" id="GO:0005198">
    <property type="term" value="F:structural molecule activity"/>
    <property type="evidence" value="ECO:0007669"/>
    <property type="project" value="TreeGrafter"/>
</dbReference>
<evidence type="ECO:0000313" key="10">
    <source>
        <dbReference type="Proteomes" id="UP000054565"/>
    </source>
</evidence>
<comment type="subcellular location">
    <subcellularLocation>
        <location evidence="1">Cytoplasm</location>
    </subcellularLocation>
</comment>
<dbReference type="Gene3D" id="1.10.10.10">
    <property type="entry name" value="Winged helix-like DNA-binding domain superfamily/Winged helix DNA-binding domain"/>
    <property type="match status" value="1"/>
</dbReference>
<dbReference type="InterPro" id="IPR036390">
    <property type="entry name" value="WH_DNA-bd_sf"/>
</dbReference>
<sequence length="264" mass="29581">MPTGTAAYSIQSRLGPNSNQGVESESRESSRLLRAAPPSIQSSLTTQADDTSKSTSDTPRTRSRPFLPMPPLTSHPATPTPAEQNTFPFPAPHSFPPFFTLQPNAQTLLSQLQKWSALIQAYCRHHRLYRLSLVDALDSPLFHNKQIRKRLSLVDARRIVDWMCGAQGGRRAEWVGGEAGGKSVAWIWWRRPEEWAGVIADWVEETAQKNTVLTLYELTEGEATMSQEFHGMDPDVLQKSLHVLVKRGKAQVFGNEDQQGVKFF</sequence>
<dbReference type="EMBL" id="DS028094">
    <property type="protein sequence ID" value="KMP04246.1"/>
    <property type="molecule type" value="Genomic_DNA"/>
</dbReference>
<dbReference type="InterPro" id="IPR014041">
    <property type="entry name" value="ESCRT-II_cplx_Vps25-sub_N"/>
</dbReference>
<keyword evidence="5" id="KW-0963">Cytoplasm</keyword>
<evidence type="ECO:0000256" key="1">
    <source>
        <dbReference type="ARBA" id="ARBA00004496"/>
    </source>
</evidence>
<dbReference type="GO" id="GO:0016236">
    <property type="term" value="P:macroautophagy"/>
    <property type="evidence" value="ECO:0007669"/>
    <property type="project" value="UniProtKB-ARBA"/>
</dbReference>
<comment type="similarity">
    <text evidence="2">Belongs to the VPS25 family.</text>
</comment>
<dbReference type="PANTHER" id="PTHR13149">
    <property type="entry name" value="VACUOLAR PROTEIN SORTING-ASSOCIATED PROTEIN VPS25"/>
    <property type="match status" value="1"/>
</dbReference>
<evidence type="ECO:0000313" key="9">
    <source>
        <dbReference type="EMBL" id="KMP04246.1"/>
    </source>
</evidence>
<feature type="compositionally biased region" description="Polar residues" evidence="8">
    <location>
        <begin position="1"/>
        <end position="22"/>
    </location>
</feature>
<protein>
    <recommendedName>
        <fullName evidence="3">Vacuolar protein-sorting-associated protein 25</fullName>
    </recommendedName>
    <alternativeName>
        <fullName evidence="7">ESCRT-II complex subunit VPS25</fullName>
    </alternativeName>
</protein>
<evidence type="ECO:0000256" key="6">
    <source>
        <dbReference type="ARBA" id="ARBA00022927"/>
    </source>
</evidence>
<evidence type="ECO:0000256" key="7">
    <source>
        <dbReference type="ARBA" id="ARBA00030094"/>
    </source>
</evidence>
<dbReference type="Gene3D" id="1.10.10.570">
    <property type="entry name" value="Winged helix' DNA-binding domain. Chain C. Domain 1"/>
    <property type="match status" value="1"/>
</dbReference>
<dbReference type="AlphaFoldDB" id="A0A0J6Y6F5"/>
<evidence type="ECO:0000256" key="2">
    <source>
        <dbReference type="ARBA" id="ARBA00009674"/>
    </source>
</evidence>
<keyword evidence="6" id="KW-0653">Protein transport</keyword>
<dbReference type="OrthoDB" id="245150at2759"/>
<proteinExistence type="inferred from homology"/>
<dbReference type="Proteomes" id="UP000054565">
    <property type="component" value="Unassembled WGS sequence"/>
</dbReference>
<dbReference type="PANTHER" id="PTHR13149:SF0">
    <property type="entry name" value="VACUOLAR PROTEIN-SORTING-ASSOCIATED PROTEIN 25"/>
    <property type="match status" value="1"/>
</dbReference>
<dbReference type="GO" id="GO:0042803">
    <property type="term" value="F:protein homodimerization activity"/>
    <property type="evidence" value="ECO:0007669"/>
    <property type="project" value="TreeGrafter"/>
</dbReference>
<evidence type="ECO:0000256" key="8">
    <source>
        <dbReference type="SAM" id="MobiDB-lite"/>
    </source>
</evidence>
<evidence type="ECO:0000256" key="5">
    <source>
        <dbReference type="ARBA" id="ARBA00022490"/>
    </source>
</evidence>
<dbReference type="FunFam" id="1.10.10.10:FF:000141">
    <property type="entry name" value="vacuolar protein-sorting-associated protein 25"/>
    <property type="match status" value="1"/>
</dbReference>
<dbReference type="InterPro" id="IPR036388">
    <property type="entry name" value="WH-like_DNA-bd_sf"/>
</dbReference>
<evidence type="ECO:0000256" key="3">
    <source>
        <dbReference type="ARBA" id="ARBA00017934"/>
    </source>
</evidence>
<feature type="compositionally biased region" description="Polar residues" evidence="8">
    <location>
        <begin position="75"/>
        <end position="86"/>
    </location>
</feature>
<reference evidence="10" key="1">
    <citation type="journal article" date="2010" name="Genome Res.">
        <title>Population genomic sequencing of Coccidioides fungi reveals recent hybridization and transposon control.</title>
        <authorList>
            <person name="Neafsey D.E."/>
            <person name="Barker B.M."/>
            <person name="Sharpton T.J."/>
            <person name="Stajich J.E."/>
            <person name="Park D.J."/>
            <person name="Whiston E."/>
            <person name="Hung C.-Y."/>
            <person name="McMahan C."/>
            <person name="White J."/>
            <person name="Sykes S."/>
            <person name="Heiman D."/>
            <person name="Young S."/>
            <person name="Zeng Q."/>
            <person name="Abouelleil A."/>
            <person name="Aftuck L."/>
            <person name="Bessette D."/>
            <person name="Brown A."/>
            <person name="FitzGerald M."/>
            <person name="Lui A."/>
            <person name="Macdonald J.P."/>
            <person name="Priest M."/>
            <person name="Orbach M.J."/>
            <person name="Galgiani J.N."/>
            <person name="Kirkland T.N."/>
            <person name="Cole G.T."/>
            <person name="Birren B.W."/>
            <person name="Henn M.R."/>
            <person name="Taylor J.W."/>
            <person name="Rounsley S.D."/>
        </authorList>
    </citation>
    <scope>NUCLEOTIDE SEQUENCE [LARGE SCALE GENOMIC DNA]</scope>
    <source>
        <strain evidence="10">RMSCC 2394</strain>
    </source>
</reference>
<feature type="region of interest" description="Disordered" evidence="8">
    <location>
        <begin position="1"/>
        <end position="89"/>
    </location>
</feature>